<dbReference type="Proteomes" id="UP000007485">
    <property type="component" value="Chromosome"/>
</dbReference>
<reference evidence="2 3" key="1">
    <citation type="journal article" date="2011" name="J. Bacteriol.">
        <title>Complete genome sequence of 'Vulcanisaeta moutnovskia' strain 768-28, a novel member of the hyperthermophilic crenarchaeal genus vulcanisaeta.</title>
        <authorList>
            <person name="Gumerov V.M."/>
            <person name="Mardanov A.V."/>
            <person name="Beletsky A.V."/>
            <person name="Prokofeva M.I."/>
            <person name="Bonch-Osmolovskaya E.A."/>
            <person name="Ravin N.V."/>
            <person name="Skryabin K.G."/>
        </authorList>
    </citation>
    <scope>NUCLEOTIDE SEQUENCE [LARGE SCALE GENOMIC DNA]</scope>
    <source>
        <strain evidence="2 3">768-28</strain>
    </source>
</reference>
<dbReference type="eggNOG" id="arCOG04162">
    <property type="taxonomic scope" value="Archaea"/>
</dbReference>
<dbReference type="SUPFAM" id="SSF81343">
    <property type="entry name" value="Fumarate reductase respiratory complex transmembrane subunits"/>
    <property type="match status" value="1"/>
</dbReference>
<keyword evidence="1" id="KW-1133">Transmembrane helix</keyword>
<organism evidence="2 3">
    <name type="scientific">Vulcanisaeta moutnovskia (strain 768-28)</name>
    <dbReference type="NCBI Taxonomy" id="985053"/>
    <lineage>
        <taxon>Archaea</taxon>
        <taxon>Thermoproteota</taxon>
        <taxon>Thermoprotei</taxon>
        <taxon>Thermoproteales</taxon>
        <taxon>Thermoproteaceae</taxon>
        <taxon>Vulcanisaeta</taxon>
    </lineage>
</organism>
<dbReference type="STRING" id="985053.VMUT_1330"/>
<evidence type="ECO:0000313" key="2">
    <source>
        <dbReference type="EMBL" id="ADY01535.1"/>
    </source>
</evidence>
<dbReference type="AlphaFoldDB" id="F0QSL8"/>
<keyword evidence="3" id="KW-1185">Reference proteome</keyword>
<gene>
    <name evidence="2" type="ordered locus">VMUT_1330</name>
</gene>
<protein>
    <submittedName>
        <fullName evidence="2">Uncharacterized protein</fullName>
    </submittedName>
</protein>
<feature type="transmembrane region" description="Helical" evidence="1">
    <location>
        <begin position="16"/>
        <end position="35"/>
    </location>
</feature>
<keyword evidence="1" id="KW-0812">Transmembrane</keyword>
<feature type="transmembrane region" description="Helical" evidence="1">
    <location>
        <begin position="97"/>
        <end position="120"/>
    </location>
</feature>
<evidence type="ECO:0000313" key="3">
    <source>
        <dbReference type="Proteomes" id="UP000007485"/>
    </source>
</evidence>
<name>F0QSL8_VULM7</name>
<evidence type="ECO:0000256" key="1">
    <source>
        <dbReference type="SAM" id="Phobius"/>
    </source>
</evidence>
<feature type="transmembrane region" description="Helical" evidence="1">
    <location>
        <begin position="55"/>
        <end position="76"/>
    </location>
</feature>
<accession>F0QSL8</accession>
<dbReference type="EMBL" id="CP002529">
    <property type="protein sequence ID" value="ADY01535.1"/>
    <property type="molecule type" value="Genomic_DNA"/>
</dbReference>
<dbReference type="HOGENOM" id="CLU_2032987_0_0_2"/>
<dbReference type="InterPro" id="IPR034804">
    <property type="entry name" value="SQR/QFR_C/D"/>
</dbReference>
<dbReference type="GO" id="GO:0016020">
    <property type="term" value="C:membrane"/>
    <property type="evidence" value="ECO:0007669"/>
    <property type="project" value="InterPro"/>
</dbReference>
<proteinExistence type="predicted"/>
<dbReference type="KEGG" id="vmo:VMUT_1330"/>
<sequence length="121" mass="13525">MVMGMVSASTLRKWQYLLGIVLIVVVGIHLAFRWPSYEQSITYTAAISHIQAWDFAYAAVLYILLYAALTHGLIGLRTLLLELWHWKYARITIDVTLILIGVFVAIVGTIALTGTILALIH</sequence>
<keyword evidence="1" id="KW-0472">Membrane</keyword>